<evidence type="ECO:0000313" key="2">
    <source>
        <dbReference type="Proteomes" id="UP001589568"/>
    </source>
</evidence>
<reference evidence="1 2" key="1">
    <citation type="submission" date="2024-09" db="EMBL/GenBank/DDBJ databases">
        <authorList>
            <person name="Sun Q."/>
            <person name="Mori K."/>
        </authorList>
    </citation>
    <scope>NUCLEOTIDE SEQUENCE [LARGE SCALE GENOMIC DNA]</scope>
    <source>
        <strain evidence="1 2">JCM 3324</strain>
    </source>
</reference>
<dbReference type="Proteomes" id="UP001589568">
    <property type="component" value="Unassembled WGS sequence"/>
</dbReference>
<proteinExistence type="predicted"/>
<keyword evidence="2" id="KW-1185">Reference proteome</keyword>
<dbReference type="RefSeq" id="WP_379483868.1">
    <property type="nucleotide sequence ID" value="NZ_JBHMCF010000027.1"/>
</dbReference>
<evidence type="ECO:0008006" key="3">
    <source>
        <dbReference type="Google" id="ProtNLM"/>
    </source>
</evidence>
<name>A0ABV5NQL4_9ACTN</name>
<dbReference type="EMBL" id="JBHMCF010000027">
    <property type="protein sequence ID" value="MFB9472537.1"/>
    <property type="molecule type" value="Genomic_DNA"/>
</dbReference>
<sequence>MNWETGEGLIGCDDPEEVDAAFDRGEPHVGAALIGLALNCPDVDVVAPRAIRAISSGRHELRGQGLTALSHMVRLTNQTDRASVALLRPLLRDPEMREVAENYAADLWTYVPHRDLPAWLHRWSYMYLLRHKIAIWWWSITRRG</sequence>
<protein>
    <recommendedName>
        <fullName evidence="3">HEAT repeat domain-containing protein</fullName>
    </recommendedName>
</protein>
<comment type="caution">
    <text evidence="1">The sequence shown here is derived from an EMBL/GenBank/DDBJ whole genome shotgun (WGS) entry which is preliminary data.</text>
</comment>
<gene>
    <name evidence="1" type="ORF">ACFFR3_23770</name>
</gene>
<accession>A0ABV5NQL4</accession>
<organism evidence="1 2">
    <name type="scientific">Nonomuraea salmonea</name>
    <dbReference type="NCBI Taxonomy" id="46181"/>
    <lineage>
        <taxon>Bacteria</taxon>
        <taxon>Bacillati</taxon>
        <taxon>Actinomycetota</taxon>
        <taxon>Actinomycetes</taxon>
        <taxon>Streptosporangiales</taxon>
        <taxon>Streptosporangiaceae</taxon>
        <taxon>Nonomuraea</taxon>
    </lineage>
</organism>
<evidence type="ECO:0000313" key="1">
    <source>
        <dbReference type="EMBL" id="MFB9472537.1"/>
    </source>
</evidence>